<feature type="domain" description="Mannosidase Ig/CBM-like" evidence="16">
    <location>
        <begin position="712"/>
        <end position="798"/>
    </location>
</feature>
<dbReference type="SUPFAM" id="SSF51445">
    <property type="entry name" value="(Trans)glycosidases"/>
    <property type="match status" value="1"/>
</dbReference>
<evidence type="ECO:0000256" key="12">
    <source>
        <dbReference type="ARBA" id="ARBA00041614"/>
    </source>
</evidence>
<dbReference type="InterPro" id="IPR006102">
    <property type="entry name" value="Ig-like_GH2"/>
</dbReference>
<dbReference type="Pfam" id="PF17753">
    <property type="entry name" value="Ig_mannosidase"/>
    <property type="match status" value="1"/>
</dbReference>
<evidence type="ECO:0000256" key="5">
    <source>
        <dbReference type="ARBA" id="ARBA00012754"/>
    </source>
</evidence>
<dbReference type="UniPathway" id="UPA00280"/>
<dbReference type="OrthoDB" id="2866996at2759"/>
<feature type="domain" description="Glycoside hydrolase family 2 immunoglobulin-like beta-sandwich" evidence="14">
    <location>
        <begin position="196"/>
        <end position="290"/>
    </location>
</feature>
<evidence type="ECO:0000259" key="17">
    <source>
        <dbReference type="Pfam" id="PF22666"/>
    </source>
</evidence>
<evidence type="ECO:0000256" key="2">
    <source>
        <dbReference type="ARBA" id="ARBA00004613"/>
    </source>
</evidence>
<name>A0A261XVH0_9FUNG</name>
<evidence type="ECO:0000259" key="16">
    <source>
        <dbReference type="Pfam" id="PF17786"/>
    </source>
</evidence>
<dbReference type="SUPFAM" id="SSF49303">
    <property type="entry name" value="beta-Galactosidase/glucuronidase domain"/>
    <property type="match status" value="2"/>
</dbReference>
<comment type="pathway">
    <text evidence="3">Glycan metabolism; N-glycan degradation.</text>
</comment>
<keyword evidence="9" id="KW-0326">Glycosidase</keyword>
<dbReference type="Gene3D" id="3.20.20.80">
    <property type="entry name" value="Glycosidases"/>
    <property type="match status" value="1"/>
</dbReference>
<keyword evidence="7" id="KW-0378">Hydrolase</keyword>
<comment type="similarity">
    <text evidence="10">Belongs to the glycosyl hydrolase 2 family. Beta-mannosidase B subfamily.</text>
</comment>
<reference evidence="18 19" key="1">
    <citation type="journal article" date="2017" name="Mycologia">
        <title>Bifiguratus adelaidae, gen. et sp. nov., a new member of Mucoromycotina in endophytic and soil-dwelling habitats.</title>
        <authorList>
            <person name="Torres-Cruz T.J."/>
            <person name="Billingsley Tobias T.L."/>
            <person name="Almatruk M."/>
            <person name="Hesse C."/>
            <person name="Kuske C.R."/>
            <person name="Desiro A."/>
            <person name="Benucci G.M."/>
            <person name="Bonito G."/>
            <person name="Stajich J.E."/>
            <person name="Dunlap C."/>
            <person name="Arnold A.E."/>
            <person name="Porras-Alfaro A."/>
        </authorList>
    </citation>
    <scope>NUCLEOTIDE SEQUENCE [LARGE SCALE GENOMIC DNA]</scope>
    <source>
        <strain evidence="18 19">AZ0501</strain>
    </source>
</reference>
<evidence type="ECO:0000256" key="7">
    <source>
        <dbReference type="ARBA" id="ARBA00022801"/>
    </source>
</evidence>
<dbReference type="Proteomes" id="UP000242875">
    <property type="component" value="Unassembled WGS sequence"/>
</dbReference>
<dbReference type="Pfam" id="PF17786">
    <property type="entry name" value="Mannosidase_ig"/>
    <property type="match status" value="1"/>
</dbReference>
<proteinExistence type="inferred from homology"/>
<dbReference type="InterPro" id="IPR008979">
    <property type="entry name" value="Galactose-bd-like_sf"/>
</dbReference>
<keyword evidence="8" id="KW-0325">Glycoprotein</keyword>
<accession>A0A261XVH0</accession>
<evidence type="ECO:0000259" key="15">
    <source>
        <dbReference type="Pfam" id="PF17753"/>
    </source>
</evidence>
<protein>
    <recommendedName>
        <fullName evidence="11">Beta-mannosidase B</fullName>
        <ecNumber evidence="5">3.2.1.25</ecNumber>
    </recommendedName>
    <alternativeName>
        <fullName evidence="12">Mannanase B</fullName>
    </alternativeName>
</protein>
<evidence type="ECO:0000256" key="10">
    <source>
        <dbReference type="ARBA" id="ARBA00038429"/>
    </source>
</evidence>
<dbReference type="GO" id="GO:0004567">
    <property type="term" value="F:beta-mannosidase activity"/>
    <property type="evidence" value="ECO:0007669"/>
    <property type="project" value="UniProtKB-EC"/>
</dbReference>
<feature type="domain" description="Beta-mannosidase Ig-fold" evidence="15">
    <location>
        <begin position="811"/>
        <end position="855"/>
    </location>
</feature>
<comment type="subcellular location">
    <subcellularLocation>
        <location evidence="2">Secreted</location>
    </subcellularLocation>
</comment>
<evidence type="ECO:0000256" key="4">
    <source>
        <dbReference type="ARBA" id="ARBA00011738"/>
    </source>
</evidence>
<comment type="caution">
    <text evidence="18">The sequence shown here is derived from an EMBL/GenBank/DDBJ whole genome shotgun (WGS) entry which is preliminary data.</text>
</comment>
<dbReference type="InterPro" id="IPR054593">
    <property type="entry name" value="Beta-mannosidase-like_N2"/>
</dbReference>
<gene>
    <name evidence="18" type="ORF">BZG36_04477</name>
</gene>
<comment type="catalytic activity">
    <reaction evidence="1">
        <text>Hydrolysis of terminal, non-reducing beta-D-mannose residues in beta-D-mannosides.</text>
        <dbReference type="EC" id="3.2.1.25"/>
    </reaction>
</comment>
<evidence type="ECO:0000259" key="14">
    <source>
        <dbReference type="Pfam" id="PF00703"/>
    </source>
</evidence>
<evidence type="ECO:0000256" key="9">
    <source>
        <dbReference type="ARBA" id="ARBA00023295"/>
    </source>
</evidence>
<dbReference type="Gene3D" id="2.60.120.260">
    <property type="entry name" value="Galactose-binding domain-like"/>
    <property type="match status" value="1"/>
</dbReference>
<dbReference type="EC" id="3.2.1.25" evidence="5"/>
<dbReference type="PANTHER" id="PTHR43730:SF1">
    <property type="entry name" value="BETA-MANNOSIDASE"/>
    <property type="match status" value="1"/>
</dbReference>
<evidence type="ECO:0000256" key="6">
    <source>
        <dbReference type="ARBA" id="ARBA00022525"/>
    </source>
</evidence>
<dbReference type="GO" id="GO:0006516">
    <property type="term" value="P:glycoprotein catabolic process"/>
    <property type="evidence" value="ECO:0007669"/>
    <property type="project" value="TreeGrafter"/>
</dbReference>
<dbReference type="PANTHER" id="PTHR43730">
    <property type="entry name" value="BETA-MANNOSIDASE"/>
    <property type="match status" value="1"/>
</dbReference>
<evidence type="ECO:0000256" key="13">
    <source>
        <dbReference type="SAM" id="MobiDB-lite"/>
    </source>
</evidence>
<dbReference type="FunFam" id="3.20.20.80:FF:000050">
    <property type="entry name" value="Beta-mannosidase B"/>
    <property type="match status" value="1"/>
</dbReference>
<sequence length="875" mass="100089">MNTQVLSSWSWKQSTSSQWHQCAHTKPTTQIHNDLVDAKVIPDYLKGLHERDMQWVGEVDWEYKTTFTYMSANSGSQKDLVFDGLDTYATVYLNGKEILKSDNMFHMHRIDVREILVEGENELRIYFESALLKARQIEKADGKHMVCWNGESCRLYIRKAQYHFGWDWGPVLMTCGPYREVRFETYDARFEELYGHVEVDESLKSVVINVSVKSEGVAEKKHIRLLNPDGNIACSKEIPASDDKVTFELSNPQLWYPHKYGSQPLYTLEATLLSKNSVKLHELSKRIGLRRARLVQQPLDGQPGTSFFFEVNNIPIYCAGSNWIPAHSMLTSLTRKDYREWLQLMVDGNQDMLRVWGGGVYESDDLYSQCDELGILVWQDFMFGCGQYPCYPELAASIKREAEQQLSRLRDYCCIVIYAGNNEDYQVAESNNLEWDPEDHSGDWTHTNFPARTIYETILPNAVAKVCPGVYYHPGSPWGGNGTTDKTIGDIHQWNVWHGSQEKYQNWAQLGGRFISEFGMQGLPDIKTIDDWLEGDETERYPQSRTMDHHNKAGGFERRIALYVTENLRIERYDMESWVYVTQLMQAECLAYAYRCWRREWKGRGKEYIAGALVWQLDDCWPCTSWAICDFYRRPKLAYYAIKRESAPIALGLYRNEEPSEREKELANGNGTTQPANGDAHADGETDGESGGGLAAQPGHSTPFDYSPRSFNVDIWGVNTSATEVAATLEVDFLDVASGKPLQQRETSSVTLGSNQSTSFITGRRFPNPDNTVIIACLRSKSGEVLFQAADWPQPLKYLKFPGRKVHLTVEQSYVEVQTDKPVKGVQLQLDSDTKEVFWEDNGFDLFPGEVKRVNAPGLEKNDSVSFRFYGQYSQ</sequence>
<dbReference type="InterPro" id="IPR041625">
    <property type="entry name" value="Beta-mannosidase_Ig"/>
</dbReference>
<dbReference type="GO" id="GO:0005576">
    <property type="term" value="C:extracellular region"/>
    <property type="evidence" value="ECO:0007669"/>
    <property type="project" value="UniProtKB-SubCell"/>
</dbReference>
<comment type="subunit">
    <text evidence="4">Homodimer.</text>
</comment>
<keyword evidence="6" id="KW-0964">Secreted</keyword>
<dbReference type="Pfam" id="PF00703">
    <property type="entry name" value="Glyco_hydro_2"/>
    <property type="match status" value="1"/>
</dbReference>
<organism evidence="18 19">
    <name type="scientific">Bifiguratus adelaidae</name>
    <dbReference type="NCBI Taxonomy" id="1938954"/>
    <lineage>
        <taxon>Eukaryota</taxon>
        <taxon>Fungi</taxon>
        <taxon>Fungi incertae sedis</taxon>
        <taxon>Mucoromycota</taxon>
        <taxon>Mucoromycotina</taxon>
        <taxon>Endogonomycetes</taxon>
        <taxon>Endogonales</taxon>
        <taxon>Endogonales incertae sedis</taxon>
        <taxon>Bifiguratus</taxon>
    </lineage>
</organism>
<dbReference type="InterPro" id="IPR017853">
    <property type="entry name" value="GH"/>
</dbReference>
<evidence type="ECO:0000256" key="1">
    <source>
        <dbReference type="ARBA" id="ARBA00000829"/>
    </source>
</evidence>
<dbReference type="Gene3D" id="2.60.40.10">
    <property type="entry name" value="Immunoglobulins"/>
    <property type="match status" value="2"/>
</dbReference>
<feature type="region of interest" description="Disordered" evidence="13">
    <location>
        <begin position="660"/>
        <end position="701"/>
    </location>
</feature>
<dbReference type="EMBL" id="MVBO01000160">
    <property type="protein sequence ID" value="OZJ02359.1"/>
    <property type="molecule type" value="Genomic_DNA"/>
</dbReference>
<evidence type="ECO:0000256" key="8">
    <source>
        <dbReference type="ARBA" id="ARBA00023180"/>
    </source>
</evidence>
<dbReference type="InterPro" id="IPR013783">
    <property type="entry name" value="Ig-like_fold"/>
</dbReference>
<evidence type="ECO:0000256" key="3">
    <source>
        <dbReference type="ARBA" id="ARBA00004740"/>
    </source>
</evidence>
<feature type="domain" description="Beta-mannosidase-like galactose-binding" evidence="17">
    <location>
        <begin position="9"/>
        <end position="179"/>
    </location>
</feature>
<dbReference type="InterPro" id="IPR041447">
    <property type="entry name" value="Mannosidase_ig"/>
</dbReference>
<dbReference type="InterPro" id="IPR050887">
    <property type="entry name" value="Beta-mannosidase_GH2"/>
</dbReference>
<dbReference type="InterPro" id="IPR036156">
    <property type="entry name" value="Beta-gal/glucu_dom_sf"/>
</dbReference>
<dbReference type="Pfam" id="PF22666">
    <property type="entry name" value="Glyco_hydro_2_N2"/>
    <property type="match status" value="1"/>
</dbReference>
<keyword evidence="19" id="KW-1185">Reference proteome</keyword>
<evidence type="ECO:0000313" key="18">
    <source>
        <dbReference type="EMBL" id="OZJ02359.1"/>
    </source>
</evidence>
<dbReference type="AlphaFoldDB" id="A0A261XVH0"/>
<dbReference type="GO" id="GO:0005975">
    <property type="term" value="P:carbohydrate metabolic process"/>
    <property type="evidence" value="ECO:0007669"/>
    <property type="project" value="InterPro"/>
</dbReference>
<dbReference type="SUPFAM" id="SSF49785">
    <property type="entry name" value="Galactose-binding domain-like"/>
    <property type="match status" value="1"/>
</dbReference>
<evidence type="ECO:0000256" key="11">
    <source>
        <dbReference type="ARBA" id="ARBA00041069"/>
    </source>
</evidence>
<evidence type="ECO:0000313" key="19">
    <source>
        <dbReference type="Proteomes" id="UP000242875"/>
    </source>
</evidence>